<dbReference type="RefSeq" id="WP_132526634.1">
    <property type="nucleotide sequence ID" value="NZ_SMFV01000003.1"/>
</dbReference>
<feature type="transmembrane region" description="Helical" evidence="1">
    <location>
        <begin position="40"/>
        <end position="61"/>
    </location>
</feature>
<evidence type="ECO:0000313" key="2">
    <source>
        <dbReference type="EMBL" id="TCK04689.1"/>
    </source>
</evidence>
<name>A0A4R1GFR0_9BACT</name>
<keyword evidence="1" id="KW-1133">Transmembrane helix</keyword>
<evidence type="ECO:0000256" key="1">
    <source>
        <dbReference type="SAM" id="Phobius"/>
    </source>
</evidence>
<proteinExistence type="predicted"/>
<evidence type="ECO:0000313" key="3">
    <source>
        <dbReference type="Proteomes" id="UP000295777"/>
    </source>
</evidence>
<dbReference type="Proteomes" id="UP000295777">
    <property type="component" value="Unassembled WGS sequence"/>
</dbReference>
<reference evidence="2 3" key="1">
    <citation type="submission" date="2019-03" db="EMBL/GenBank/DDBJ databases">
        <title>Genomic Encyclopedia of Archaeal and Bacterial Type Strains, Phase II (KMG-II): from individual species to whole genera.</title>
        <authorList>
            <person name="Goeker M."/>
        </authorList>
    </citation>
    <scope>NUCLEOTIDE SEQUENCE [LARGE SCALE GENOMIC DNA]</scope>
    <source>
        <strain evidence="2 3">DSM 24425</strain>
    </source>
</reference>
<organism evidence="2 3">
    <name type="scientific">Phorcysia thermohydrogeniphila</name>
    <dbReference type="NCBI Taxonomy" id="936138"/>
    <lineage>
        <taxon>Bacteria</taxon>
        <taxon>Pseudomonadati</taxon>
        <taxon>Aquificota</taxon>
        <taxon>Aquificia</taxon>
        <taxon>Desulfurobacteriales</taxon>
        <taxon>Desulfurobacteriaceae</taxon>
        <taxon>Phorcysia</taxon>
    </lineage>
</organism>
<keyword evidence="1" id="KW-0812">Transmembrane</keyword>
<keyword evidence="3" id="KW-1185">Reference proteome</keyword>
<dbReference type="AlphaFoldDB" id="A0A4R1GFR0"/>
<feature type="transmembrane region" description="Helical" evidence="1">
    <location>
        <begin position="82"/>
        <end position="101"/>
    </location>
</feature>
<feature type="transmembrane region" description="Helical" evidence="1">
    <location>
        <begin position="121"/>
        <end position="145"/>
    </location>
</feature>
<feature type="transmembrane region" description="Helical" evidence="1">
    <location>
        <begin position="152"/>
        <end position="170"/>
    </location>
</feature>
<protein>
    <submittedName>
        <fullName evidence="2">Uncharacterized protein</fullName>
    </submittedName>
</protein>
<dbReference type="EMBL" id="SMFV01000003">
    <property type="protein sequence ID" value="TCK04689.1"/>
    <property type="molecule type" value="Genomic_DNA"/>
</dbReference>
<comment type="caution">
    <text evidence="2">The sequence shown here is derived from an EMBL/GenBank/DDBJ whole genome shotgun (WGS) entry which is preliminary data.</text>
</comment>
<accession>A0A4R1GFR0</accession>
<sequence>MFVKTRSLEIGAFKLTLMFLFSTFFQVVVSELLCKLLKYLNVYMIVAMDFAVSSIPIFILFQIGKKLFRTSEDETDRILKKGALMLLFPLLVIFFSLYYGIFLLFANLTAGLFTRTFEEKIIFWHFSENVDLAVILISYGLYIFLQRKNEKFKGFLGIFIMSAIGIFFLVEAVNNALDLRVYYTKGKEALYEPCVVESLIKEKYVRGGVDFYVKCKGKKKEGISSIFLYSFFCKTKENSLNFDFNCQKKEIEGKEVFLIKSLYSDTIYGLRLAEEL</sequence>
<gene>
    <name evidence="2" type="ORF">CLV27_1122</name>
</gene>
<keyword evidence="1" id="KW-0472">Membrane</keyword>